<dbReference type="EMBL" id="UINC01073742">
    <property type="protein sequence ID" value="SVC10355.1"/>
    <property type="molecule type" value="Genomic_DNA"/>
</dbReference>
<name>A0A382JFF2_9ZZZZ</name>
<evidence type="ECO:0000256" key="5">
    <source>
        <dbReference type="ARBA" id="ARBA00023146"/>
    </source>
</evidence>
<accession>A0A382JFF2</accession>
<proteinExistence type="predicted"/>
<reference evidence="7" key="1">
    <citation type="submission" date="2018-05" db="EMBL/GenBank/DDBJ databases">
        <authorList>
            <person name="Lanie J.A."/>
            <person name="Ng W.-L."/>
            <person name="Kazmierczak K.M."/>
            <person name="Andrzejewski T.M."/>
            <person name="Davidsen T.M."/>
            <person name="Wayne K.J."/>
            <person name="Tettelin H."/>
            <person name="Glass J.I."/>
            <person name="Rusch D."/>
            <person name="Podicherti R."/>
            <person name="Tsui H.-C.T."/>
            <person name="Winkler M.E."/>
        </authorList>
    </citation>
    <scope>NUCLEOTIDE SEQUENCE</scope>
</reference>
<evidence type="ECO:0000256" key="3">
    <source>
        <dbReference type="ARBA" id="ARBA00022840"/>
    </source>
</evidence>
<dbReference type="Gene3D" id="3.40.50.620">
    <property type="entry name" value="HUPs"/>
    <property type="match status" value="1"/>
</dbReference>
<dbReference type="Pfam" id="PF09334">
    <property type="entry name" value="tRNA-synt_1g"/>
    <property type="match status" value="1"/>
</dbReference>
<organism evidence="7">
    <name type="scientific">marine metagenome</name>
    <dbReference type="NCBI Taxonomy" id="408172"/>
    <lineage>
        <taxon>unclassified sequences</taxon>
        <taxon>metagenomes</taxon>
        <taxon>ecological metagenomes</taxon>
    </lineage>
</organism>
<feature type="domain" description="Methionyl/Leucyl tRNA synthetase" evidence="6">
    <location>
        <begin position="2"/>
        <end position="37"/>
    </location>
</feature>
<keyword evidence="1" id="KW-0436">Ligase</keyword>
<dbReference type="GO" id="GO:0006418">
    <property type="term" value="P:tRNA aminoacylation for protein translation"/>
    <property type="evidence" value="ECO:0007669"/>
    <property type="project" value="InterPro"/>
</dbReference>
<evidence type="ECO:0000259" key="6">
    <source>
        <dbReference type="Pfam" id="PF09334"/>
    </source>
</evidence>
<dbReference type="GO" id="GO:0004812">
    <property type="term" value="F:aminoacyl-tRNA ligase activity"/>
    <property type="evidence" value="ECO:0007669"/>
    <property type="project" value="UniProtKB-KW"/>
</dbReference>
<dbReference type="SUPFAM" id="SSF52374">
    <property type="entry name" value="Nucleotidylyl transferase"/>
    <property type="match status" value="1"/>
</dbReference>
<evidence type="ECO:0000256" key="2">
    <source>
        <dbReference type="ARBA" id="ARBA00022741"/>
    </source>
</evidence>
<keyword evidence="5" id="KW-0030">Aminoacyl-tRNA synthetase</keyword>
<dbReference type="AlphaFoldDB" id="A0A382JFF2"/>
<evidence type="ECO:0000256" key="4">
    <source>
        <dbReference type="ARBA" id="ARBA00022917"/>
    </source>
</evidence>
<protein>
    <recommendedName>
        <fullName evidence="6">Methionyl/Leucyl tRNA synthetase domain-containing protein</fullName>
    </recommendedName>
</protein>
<gene>
    <name evidence="7" type="ORF">METZ01_LOCUS263209</name>
</gene>
<dbReference type="InterPro" id="IPR015413">
    <property type="entry name" value="Methionyl/Leucyl_tRNA_Synth"/>
</dbReference>
<keyword evidence="3" id="KW-0067">ATP-binding</keyword>
<evidence type="ECO:0000313" key="7">
    <source>
        <dbReference type="EMBL" id="SVC10355.1"/>
    </source>
</evidence>
<keyword evidence="2" id="KW-0547">Nucleotide-binding</keyword>
<evidence type="ECO:0000256" key="1">
    <source>
        <dbReference type="ARBA" id="ARBA00022598"/>
    </source>
</evidence>
<feature type="non-terminal residue" evidence="7">
    <location>
        <position position="38"/>
    </location>
</feature>
<keyword evidence="4" id="KW-0648">Protein biosynthesis</keyword>
<dbReference type="GO" id="GO:0005524">
    <property type="term" value="F:ATP binding"/>
    <property type="evidence" value="ECO:0007669"/>
    <property type="project" value="UniProtKB-KW"/>
</dbReference>
<dbReference type="InterPro" id="IPR014729">
    <property type="entry name" value="Rossmann-like_a/b/a_fold"/>
</dbReference>
<sequence>MSPIELCDLMAERFQAAWETLEISHDRFIRTTEEEHKA</sequence>